<keyword evidence="5" id="KW-1185">Reference proteome</keyword>
<feature type="signal peptide" evidence="2">
    <location>
        <begin position="1"/>
        <end position="19"/>
    </location>
</feature>
<feature type="domain" description="Putative beta-lactamase-inhibitor-like PepSY-like" evidence="3">
    <location>
        <begin position="51"/>
        <end position="97"/>
    </location>
</feature>
<keyword evidence="2" id="KW-0732">Signal</keyword>
<gene>
    <name evidence="4" type="ORF">SD10_04535</name>
</gene>
<evidence type="ECO:0000256" key="1">
    <source>
        <dbReference type="SAM" id="MobiDB-lite"/>
    </source>
</evidence>
<sequence length="230" mass="23743">MKALLVFSCVAALVVSLNACNRNSVDPSTADASARSGGVVSTSLTGPHNLTAVDAATLPAAITTYISTNYAGATIKEALKDEKGNYVVAITVNSTIKLLLFKADGTFVKVAEGGPRRPPRDSANHAPGDSAHHPKHAPGDSVNHPRPPKADSAHHPHPGKGPDVTPVAASSLPAAITSYINTNYAGATIDKAVQEKISGDYLVAITTTDKKRVALLFGSDGTFKKAVTGR</sequence>
<feature type="compositionally biased region" description="Basic and acidic residues" evidence="1">
    <location>
        <begin position="114"/>
        <end position="123"/>
    </location>
</feature>
<proteinExistence type="predicted"/>
<feature type="domain" description="Putative beta-lactamase-inhibitor-like PepSY-like" evidence="3">
    <location>
        <begin position="166"/>
        <end position="224"/>
    </location>
</feature>
<dbReference type="RefSeq" id="WP_046375879.1">
    <property type="nucleotide sequence ID" value="NZ_CP010429.1"/>
</dbReference>
<dbReference type="PATRIC" id="fig|1379870.5.peg.985"/>
<dbReference type="Pfam" id="PF11396">
    <property type="entry name" value="PepSY_like"/>
    <property type="match status" value="2"/>
</dbReference>
<dbReference type="AlphaFoldDB" id="A0A0E3ZU77"/>
<dbReference type="InterPro" id="IPR021533">
    <property type="entry name" value="PepSY-like"/>
</dbReference>
<feature type="region of interest" description="Disordered" evidence="1">
    <location>
        <begin position="111"/>
        <end position="167"/>
    </location>
</feature>
<feature type="chain" id="PRO_5002416804" description="Putative beta-lactamase-inhibitor-like PepSY-like domain-containing protein" evidence="2">
    <location>
        <begin position="20"/>
        <end position="230"/>
    </location>
</feature>
<dbReference type="Proteomes" id="UP000033054">
    <property type="component" value="Chromosome"/>
</dbReference>
<dbReference type="OrthoDB" id="980012at2"/>
<protein>
    <recommendedName>
        <fullName evidence="3">Putative beta-lactamase-inhibitor-like PepSY-like domain-containing protein</fullName>
    </recommendedName>
</protein>
<dbReference type="Gene3D" id="3.40.1420.30">
    <property type="match status" value="2"/>
</dbReference>
<dbReference type="EMBL" id="CP010429">
    <property type="protein sequence ID" value="AKD54283.1"/>
    <property type="molecule type" value="Genomic_DNA"/>
</dbReference>
<accession>A0A0E3ZU77</accession>
<dbReference type="HOGENOM" id="CLU_1204189_0_0_10"/>
<dbReference type="SUPFAM" id="SSF160574">
    <property type="entry name" value="BT0923-like"/>
    <property type="match status" value="2"/>
</dbReference>
<evidence type="ECO:0000256" key="2">
    <source>
        <dbReference type="SAM" id="SignalP"/>
    </source>
</evidence>
<evidence type="ECO:0000313" key="5">
    <source>
        <dbReference type="Proteomes" id="UP000033054"/>
    </source>
</evidence>
<evidence type="ECO:0000259" key="3">
    <source>
        <dbReference type="Pfam" id="PF11396"/>
    </source>
</evidence>
<dbReference type="KEGG" id="srd:SD10_04535"/>
<evidence type="ECO:0000313" key="4">
    <source>
        <dbReference type="EMBL" id="AKD54283.1"/>
    </source>
</evidence>
<name>A0A0E3ZU77_9BACT</name>
<reference evidence="4 5" key="1">
    <citation type="journal article" date="2014" name="Curr. Microbiol.">
        <title>Spirosoma radiotolerans sp. nov., a gamma-radiation-resistant bacterium isolated from gamma ray-irradiated soil.</title>
        <authorList>
            <person name="Lee J.J."/>
            <person name="Srinivasan S."/>
            <person name="Lim S."/>
            <person name="Joe M."/>
            <person name="Im S."/>
            <person name="Bae S.I."/>
            <person name="Park K.R."/>
            <person name="Han J.H."/>
            <person name="Park S.H."/>
            <person name="Joo B.M."/>
            <person name="Park S.J."/>
            <person name="Kim M.K."/>
        </authorList>
    </citation>
    <scope>NUCLEOTIDE SEQUENCE [LARGE SCALE GENOMIC DNA]</scope>
    <source>
        <strain evidence="4 5">DG5A</strain>
    </source>
</reference>
<organism evidence="4 5">
    <name type="scientific">Spirosoma radiotolerans</name>
    <dbReference type="NCBI Taxonomy" id="1379870"/>
    <lineage>
        <taxon>Bacteria</taxon>
        <taxon>Pseudomonadati</taxon>
        <taxon>Bacteroidota</taxon>
        <taxon>Cytophagia</taxon>
        <taxon>Cytophagales</taxon>
        <taxon>Cytophagaceae</taxon>
        <taxon>Spirosoma</taxon>
    </lineage>
</organism>